<dbReference type="Pfam" id="PF18153">
    <property type="entry name" value="Cap15_CD_rec"/>
    <property type="match status" value="1"/>
</dbReference>
<dbReference type="InterPro" id="IPR041208">
    <property type="entry name" value="Cap15"/>
</dbReference>
<feature type="domain" description="CD-NTase-associated protein 15" evidence="2">
    <location>
        <begin position="67"/>
        <end position="192"/>
    </location>
</feature>
<feature type="transmembrane region" description="Helical" evidence="1">
    <location>
        <begin position="34"/>
        <end position="54"/>
    </location>
</feature>
<dbReference type="AlphaFoldDB" id="A0A4Q0PM14"/>
<protein>
    <recommendedName>
        <fullName evidence="2">CD-NTase-associated protein 15 domain-containing protein</fullName>
    </recommendedName>
</protein>
<dbReference type="STRING" id="1122159.SAMN02745246_01943"/>
<proteinExistence type="predicted"/>
<comment type="caution">
    <text evidence="3">The sequence shown here is derived from an EMBL/GenBank/DDBJ whole genome shotgun (WGS) entry which is preliminary data.</text>
</comment>
<name>A0A4Q0PM14_9FLAO</name>
<reference evidence="3 4" key="1">
    <citation type="submission" date="2018-07" db="EMBL/GenBank/DDBJ databases">
        <title>Leeuwenhoekiella genomics.</title>
        <authorList>
            <person name="Tahon G."/>
            <person name="Willems A."/>
        </authorList>
    </citation>
    <scope>NUCLEOTIDE SEQUENCE [LARGE SCALE GENOMIC DNA]</scope>
    <source>
        <strain evidence="3 4">LMG 1345</strain>
    </source>
</reference>
<keyword evidence="1" id="KW-0472">Membrane</keyword>
<evidence type="ECO:0000256" key="1">
    <source>
        <dbReference type="SAM" id="Phobius"/>
    </source>
</evidence>
<organism evidence="3 4">
    <name type="scientific">Leeuwenhoekiella marinoflava</name>
    <dbReference type="NCBI Taxonomy" id="988"/>
    <lineage>
        <taxon>Bacteria</taxon>
        <taxon>Pseudomonadati</taxon>
        <taxon>Bacteroidota</taxon>
        <taxon>Flavobacteriia</taxon>
        <taxon>Flavobacteriales</taxon>
        <taxon>Flavobacteriaceae</taxon>
        <taxon>Leeuwenhoekiella</taxon>
    </lineage>
</organism>
<accession>A0A4Q0PM14</accession>
<keyword evidence="1" id="KW-0812">Transmembrane</keyword>
<keyword evidence="1" id="KW-1133">Transmembrane helix</keyword>
<dbReference type="Proteomes" id="UP000290608">
    <property type="component" value="Unassembled WGS sequence"/>
</dbReference>
<evidence type="ECO:0000313" key="3">
    <source>
        <dbReference type="EMBL" id="RXG30672.1"/>
    </source>
</evidence>
<feature type="transmembrane region" description="Helical" evidence="1">
    <location>
        <begin position="12"/>
        <end position="28"/>
    </location>
</feature>
<dbReference type="RefSeq" id="WP_073099022.1">
    <property type="nucleotide sequence ID" value="NZ_QOVL01000007.1"/>
</dbReference>
<dbReference type="EMBL" id="QOVL01000007">
    <property type="protein sequence ID" value="RXG30672.1"/>
    <property type="molecule type" value="Genomic_DNA"/>
</dbReference>
<sequence>MEKDYLKYYHPKYLIGIVIVAFVLIYLTKESFGLSISVFGGLTLLITLITKYLWQFRPFKWLFWVDDFSGRYEGKLVYQYKDDGGNVKTGELEHIKIVSQSGSKITVSSFTKKPDGSLSSPSINKGMYVETTPDGQHYNLIYNYHNEGSIEQGFPPHYGTEVVKFINDGNEKILSGRYFTNRSPYQTKGEFKDLKWVSNNKKHDF</sequence>
<evidence type="ECO:0000313" key="4">
    <source>
        <dbReference type="Proteomes" id="UP000290608"/>
    </source>
</evidence>
<evidence type="ECO:0000259" key="2">
    <source>
        <dbReference type="Pfam" id="PF18153"/>
    </source>
</evidence>
<gene>
    <name evidence="3" type="ORF">DSL99_1714</name>
</gene>